<sequence>MDVPGGGERQMLAYMHHLPRFGVQADLYDMWKPSLDEYQIFHVFSVMPGIIEMCDYAKKRGLKLVVNPNLWVTRETKDNYPFSGIWNILELADRVIVNSGMEGNTLSDVFGIAHEKFHTVLNGAEADFLVAADPNVFRKAHGIDGPFVLNVANIEPRKNQLEFIRALRDERPDLQLVIAGTARDEQYARACIEAGGDRLRIVGMLPYASEMLRSAMTGCEFFAMPSLLETPSIAAIEAAALGAKVLLTQVGSTTEYFGDSVTWVDPKSSDSLRAGIAAAMASTPDKSIWAARHRLLWPQVMPEIVRCYRSLLI</sequence>
<protein>
    <recommendedName>
        <fullName evidence="6">Glycosyltransferase</fullName>
    </recommendedName>
</protein>
<dbReference type="InterPro" id="IPR028098">
    <property type="entry name" value="Glyco_trans_4-like_N"/>
</dbReference>
<dbReference type="Proteomes" id="UP001319874">
    <property type="component" value="Chromosome 1"/>
</dbReference>
<evidence type="ECO:0000313" key="5">
    <source>
        <dbReference type="Proteomes" id="UP001319874"/>
    </source>
</evidence>
<proteinExistence type="predicted"/>
<accession>A0ABN6JFZ8</accession>
<dbReference type="Gene3D" id="3.40.50.2000">
    <property type="entry name" value="Glycogen Phosphorylase B"/>
    <property type="match status" value="2"/>
</dbReference>
<name>A0ABN6JFZ8_9BURK</name>
<dbReference type="PANTHER" id="PTHR46401:SF2">
    <property type="entry name" value="GLYCOSYLTRANSFERASE WBBK-RELATED"/>
    <property type="match status" value="1"/>
</dbReference>
<dbReference type="EMBL" id="AP024955">
    <property type="protein sequence ID" value="BCZ78687.1"/>
    <property type="molecule type" value="Genomic_DNA"/>
</dbReference>
<dbReference type="SUPFAM" id="SSF53756">
    <property type="entry name" value="UDP-Glycosyltransferase/glycogen phosphorylase"/>
    <property type="match status" value="1"/>
</dbReference>
<dbReference type="PANTHER" id="PTHR46401">
    <property type="entry name" value="GLYCOSYLTRANSFERASE WBBK-RELATED"/>
    <property type="match status" value="1"/>
</dbReference>
<evidence type="ECO:0000259" key="2">
    <source>
        <dbReference type="Pfam" id="PF00534"/>
    </source>
</evidence>
<dbReference type="Pfam" id="PF13439">
    <property type="entry name" value="Glyco_transf_4"/>
    <property type="match status" value="1"/>
</dbReference>
<keyword evidence="1" id="KW-0808">Transferase</keyword>
<organism evidence="4 5">
    <name type="scientific">Paraburkholderia terrae</name>
    <dbReference type="NCBI Taxonomy" id="311230"/>
    <lineage>
        <taxon>Bacteria</taxon>
        <taxon>Pseudomonadati</taxon>
        <taxon>Pseudomonadota</taxon>
        <taxon>Betaproteobacteria</taxon>
        <taxon>Burkholderiales</taxon>
        <taxon>Burkholderiaceae</taxon>
        <taxon>Paraburkholderia</taxon>
    </lineage>
</organism>
<evidence type="ECO:0000313" key="4">
    <source>
        <dbReference type="EMBL" id="BCZ78687.1"/>
    </source>
</evidence>
<evidence type="ECO:0008006" key="6">
    <source>
        <dbReference type="Google" id="ProtNLM"/>
    </source>
</evidence>
<keyword evidence="5" id="KW-1185">Reference proteome</keyword>
<feature type="domain" description="Glycosyltransferase subfamily 4-like N-terminal" evidence="3">
    <location>
        <begin position="21"/>
        <end position="126"/>
    </location>
</feature>
<reference evidence="4 5" key="1">
    <citation type="journal article" date="2022" name="Front. Microbiol.">
        <title>Identification and characterization of a novel class of self-sufficient cytochrome P450 hydroxylase involved in cyclohexanecarboxylate degradation in Paraburkholderia terrae strain KU-64.</title>
        <authorList>
            <person name="Yamamoto T."/>
            <person name="Hasegawa Y."/>
            <person name="Iwaki H."/>
        </authorList>
    </citation>
    <scope>NUCLEOTIDE SEQUENCE [LARGE SCALE GENOMIC DNA]</scope>
    <source>
        <strain evidence="4 5">KU-64</strain>
    </source>
</reference>
<evidence type="ECO:0000256" key="1">
    <source>
        <dbReference type="ARBA" id="ARBA00022679"/>
    </source>
</evidence>
<evidence type="ECO:0000259" key="3">
    <source>
        <dbReference type="Pfam" id="PF13439"/>
    </source>
</evidence>
<dbReference type="Pfam" id="PF00534">
    <property type="entry name" value="Glycos_transf_1"/>
    <property type="match status" value="1"/>
</dbReference>
<gene>
    <name evidence="4" type="ORF">PTKU64_23620</name>
</gene>
<dbReference type="InterPro" id="IPR001296">
    <property type="entry name" value="Glyco_trans_1"/>
</dbReference>
<feature type="domain" description="Glycosyl transferase family 1" evidence="2">
    <location>
        <begin position="138"/>
        <end position="285"/>
    </location>
</feature>